<feature type="binding site" evidence="8">
    <location>
        <position position="302"/>
    </location>
    <ligand>
        <name>substrate</name>
    </ligand>
</feature>
<feature type="binding site" evidence="6 9">
    <location>
        <position position="232"/>
    </location>
    <ligand>
        <name>Mg(2+)</name>
        <dbReference type="ChEBI" id="CHEBI:18420"/>
    </ligand>
</feature>
<evidence type="ECO:0000256" key="9">
    <source>
        <dbReference type="PIRSR" id="PIRSR001400-3"/>
    </source>
</evidence>
<feature type="binding site" evidence="8">
    <location>
        <position position="378"/>
    </location>
    <ligand>
        <name>substrate</name>
    </ligand>
</feature>
<evidence type="ECO:0000256" key="6">
    <source>
        <dbReference type="HAMAP-Rule" id="MF_00318"/>
    </source>
</evidence>
<feature type="binding site" evidence="6">
    <location>
        <position position="327"/>
    </location>
    <ligand>
        <name>(2R)-2-phosphoglycerate</name>
        <dbReference type="ChEBI" id="CHEBI:58289"/>
    </ligand>
</feature>
<dbReference type="PRINTS" id="PR00148">
    <property type="entry name" value="ENOLASE"/>
</dbReference>
<comment type="similarity">
    <text evidence="2 6">Belongs to the enolase family.</text>
</comment>
<feature type="domain" description="Enolase N-terminal" evidence="11">
    <location>
        <begin position="4"/>
        <end position="124"/>
    </location>
</feature>
<keyword evidence="6" id="KW-0963">Cytoplasm</keyword>
<feature type="binding site" evidence="6 9">
    <location>
        <position position="302"/>
    </location>
    <ligand>
        <name>Mg(2+)</name>
        <dbReference type="ChEBI" id="CHEBI:18420"/>
    </ligand>
</feature>
<dbReference type="GO" id="GO:0005576">
    <property type="term" value="C:extracellular region"/>
    <property type="evidence" value="ECO:0007669"/>
    <property type="project" value="UniProtKB-SubCell"/>
</dbReference>
<feature type="binding site" evidence="8">
    <location>
        <begin position="354"/>
        <end position="357"/>
    </location>
    <ligand>
        <name>substrate</name>
    </ligand>
</feature>
<dbReference type="InterPro" id="IPR029017">
    <property type="entry name" value="Enolase-like_N"/>
</dbReference>
<evidence type="ECO:0000256" key="7">
    <source>
        <dbReference type="PIRSR" id="PIRSR001400-1"/>
    </source>
</evidence>
<feature type="binding site" evidence="8">
    <location>
        <position position="146"/>
    </location>
    <ligand>
        <name>substrate</name>
    </ligand>
</feature>
<dbReference type="GO" id="GO:0009986">
    <property type="term" value="C:cell surface"/>
    <property type="evidence" value="ECO:0007669"/>
    <property type="project" value="UniProtKB-SubCell"/>
</dbReference>
<protein>
    <recommendedName>
        <fullName evidence="6">Enolase</fullName>
        <ecNumber evidence="6">4.2.1.11</ecNumber>
    </recommendedName>
    <alternativeName>
        <fullName evidence="6">2-phospho-D-glycerate hydro-lyase</fullName>
    </alternativeName>
    <alternativeName>
        <fullName evidence="6">2-phosphoglycerate dehydratase</fullName>
    </alternativeName>
</protein>
<dbReference type="GO" id="GO:0004634">
    <property type="term" value="F:phosphopyruvate hydratase activity"/>
    <property type="evidence" value="ECO:0007669"/>
    <property type="project" value="UniProtKB-UniRule"/>
</dbReference>
<dbReference type="InterPro" id="IPR000941">
    <property type="entry name" value="Enolase"/>
</dbReference>
<evidence type="ECO:0000259" key="11">
    <source>
        <dbReference type="SMART" id="SM01193"/>
    </source>
</evidence>
<dbReference type="PIRSF" id="PIRSF001400">
    <property type="entry name" value="Enolase"/>
    <property type="match status" value="1"/>
</dbReference>
<dbReference type="Pfam" id="PF00113">
    <property type="entry name" value="Enolase_C"/>
    <property type="match status" value="1"/>
</dbReference>
<dbReference type="CDD" id="cd03313">
    <property type="entry name" value="enolase"/>
    <property type="match status" value="1"/>
</dbReference>
<dbReference type="PANTHER" id="PTHR11902">
    <property type="entry name" value="ENOLASE"/>
    <property type="match status" value="1"/>
</dbReference>
<keyword evidence="6" id="KW-0964">Secreted</keyword>
<comment type="cofactor">
    <cofactor evidence="9">
        <name>Mg(2+)</name>
        <dbReference type="ChEBI" id="CHEBI:18420"/>
    </cofactor>
    <text evidence="9">Mg(2+) is required for catalysis and for stabilizing the dimer.</text>
</comment>
<comment type="catalytic activity">
    <reaction evidence="6">
        <text>(2R)-2-phosphoglycerate = phosphoenolpyruvate + H2O</text>
        <dbReference type="Rhea" id="RHEA:10164"/>
        <dbReference type="ChEBI" id="CHEBI:15377"/>
        <dbReference type="ChEBI" id="CHEBI:58289"/>
        <dbReference type="ChEBI" id="CHEBI:58702"/>
        <dbReference type="EC" id="4.2.1.11"/>
    </reaction>
</comment>
<dbReference type="AlphaFoldDB" id="A0ABD5RCZ0"/>
<dbReference type="PANTHER" id="PTHR11902:SF1">
    <property type="entry name" value="ENOLASE"/>
    <property type="match status" value="1"/>
</dbReference>
<feature type="binding site" evidence="8">
    <location>
        <position position="155"/>
    </location>
    <ligand>
        <name>substrate</name>
    </ligand>
</feature>
<sequence length="401" mass="42049">MTRITGVRLRRILDSRGNATVEADVLTESGGFGRAAAPSGASTGEYEALELPPSEAIAAARKHAIPRLVDEAFAGDQRSVDGALRAADGTDDFSEIGANSAVAISMAAAKAGADVLGAPLYQHLGGAFRGENFPIPLGNVIGGGEHAKEATHIQEFLAAPVGAPSVSDAVFANAQVHGRVSELLDERDLPAGKGDEGAWAPPVSDAEAFDLMEEAVADVADDLGFEIKFGLDMAAAELYDDEEDGYVYGDDVKSTAEQIDYVADMVEEYDLAYVEDPLDEDDYEGFAELTDRVGDQTLICGDDLFVTNVARLQDGIDAGAANSILIKPNQIGTLTDAFDAIELANRNGYDAVVSHRSGETTDATIAHLAVATDAPFIKTGTVGGERTAKLNELIRIAEDAT</sequence>
<evidence type="ECO:0000256" key="8">
    <source>
        <dbReference type="PIRSR" id="PIRSR001400-2"/>
    </source>
</evidence>
<keyword evidence="6 9" id="KW-0479">Metal-binding</keyword>
<comment type="subcellular location">
    <subcellularLocation>
        <location evidence="6">Cytoplasm</location>
    </subcellularLocation>
    <subcellularLocation>
        <location evidence="6">Secreted</location>
    </subcellularLocation>
    <subcellularLocation>
        <location evidence="6">Cell surface</location>
    </subcellularLocation>
    <text evidence="6">Fractions of enolase are present in both the cytoplasm and on the cell surface.</text>
</comment>
<dbReference type="InterPro" id="IPR020810">
    <property type="entry name" value="Enolase_C"/>
</dbReference>
<keyword evidence="4 6" id="KW-0324">Glycolysis</keyword>
<feature type="binding site" evidence="6">
    <location>
        <position position="378"/>
    </location>
    <ligand>
        <name>(2R)-2-phosphoglycerate</name>
        <dbReference type="ChEBI" id="CHEBI:58289"/>
    </ligand>
</feature>
<dbReference type="Gene3D" id="3.20.20.120">
    <property type="entry name" value="Enolase-like C-terminal domain"/>
    <property type="match status" value="1"/>
</dbReference>
<dbReference type="SUPFAM" id="SSF51604">
    <property type="entry name" value="Enolase C-terminal domain-like"/>
    <property type="match status" value="1"/>
</dbReference>
<comment type="pathway">
    <text evidence="1 6">Carbohydrate degradation; glycolysis; pyruvate from D-glyceraldehyde 3-phosphate: step 4/5.</text>
</comment>
<dbReference type="InterPro" id="IPR020809">
    <property type="entry name" value="Enolase_CS"/>
</dbReference>
<dbReference type="PROSITE" id="PS00164">
    <property type="entry name" value="ENOLASE"/>
    <property type="match status" value="1"/>
</dbReference>
<dbReference type="SFLD" id="SFLDG00178">
    <property type="entry name" value="enolase"/>
    <property type="match status" value="1"/>
</dbReference>
<comment type="caution">
    <text evidence="12">The sequence shown here is derived from an EMBL/GenBank/DDBJ whole genome shotgun (WGS) entry which is preliminary data.</text>
</comment>
<feature type="binding site" evidence="6">
    <location>
        <position position="357"/>
    </location>
    <ligand>
        <name>(2R)-2-phosphoglycerate</name>
        <dbReference type="ChEBI" id="CHEBI:58289"/>
    </ligand>
</feature>
<feature type="binding site" evidence="6 9">
    <location>
        <position position="275"/>
    </location>
    <ligand>
        <name>Mg(2+)</name>
        <dbReference type="ChEBI" id="CHEBI:18420"/>
    </ligand>
</feature>
<feature type="domain" description="Enolase C-terminal TIM barrel" evidence="10">
    <location>
        <begin position="130"/>
        <end position="400"/>
    </location>
</feature>
<dbReference type="GO" id="GO:0000287">
    <property type="term" value="F:magnesium ion binding"/>
    <property type="evidence" value="ECO:0007669"/>
    <property type="project" value="UniProtKB-UniRule"/>
</dbReference>
<accession>A0ABD5RCZ0</accession>
<dbReference type="Gene3D" id="3.30.390.10">
    <property type="entry name" value="Enolase-like, N-terminal domain"/>
    <property type="match status" value="1"/>
</dbReference>
<dbReference type="EMBL" id="JBHSKX010000002">
    <property type="protein sequence ID" value="MFC5367668.1"/>
    <property type="molecule type" value="Genomic_DNA"/>
</dbReference>
<dbReference type="SUPFAM" id="SSF54826">
    <property type="entry name" value="Enolase N-terminal domain-like"/>
    <property type="match status" value="1"/>
</dbReference>
<dbReference type="SFLD" id="SFLDS00001">
    <property type="entry name" value="Enolase"/>
    <property type="match status" value="1"/>
</dbReference>
<keyword evidence="3 6" id="KW-0460">Magnesium</keyword>
<feature type="active site" description="Proton donor" evidence="6 7">
    <location>
        <position position="196"/>
    </location>
</feature>
<dbReference type="NCBIfam" id="TIGR01060">
    <property type="entry name" value="eno"/>
    <property type="match status" value="1"/>
</dbReference>
<evidence type="ECO:0000259" key="10">
    <source>
        <dbReference type="SMART" id="SM01192"/>
    </source>
</evidence>
<reference evidence="12 13" key="1">
    <citation type="journal article" date="2019" name="Int. J. Syst. Evol. Microbiol.">
        <title>The Global Catalogue of Microorganisms (GCM) 10K type strain sequencing project: providing services to taxonomists for standard genome sequencing and annotation.</title>
        <authorList>
            <consortium name="The Broad Institute Genomics Platform"/>
            <consortium name="The Broad Institute Genome Sequencing Center for Infectious Disease"/>
            <person name="Wu L."/>
            <person name="Ma J."/>
        </authorList>
    </citation>
    <scope>NUCLEOTIDE SEQUENCE [LARGE SCALE GENOMIC DNA]</scope>
    <source>
        <strain evidence="12 13">CGMCC 1.12237</strain>
    </source>
</reference>
<evidence type="ECO:0000256" key="3">
    <source>
        <dbReference type="ARBA" id="ARBA00022842"/>
    </source>
</evidence>
<evidence type="ECO:0000256" key="1">
    <source>
        <dbReference type="ARBA" id="ARBA00005031"/>
    </source>
</evidence>
<evidence type="ECO:0000313" key="13">
    <source>
        <dbReference type="Proteomes" id="UP001596201"/>
    </source>
</evidence>
<organism evidence="12 13">
    <name type="scientific">Salinirubrum litoreum</name>
    <dbReference type="NCBI Taxonomy" id="1126234"/>
    <lineage>
        <taxon>Archaea</taxon>
        <taxon>Methanobacteriati</taxon>
        <taxon>Methanobacteriota</taxon>
        <taxon>Stenosarchaea group</taxon>
        <taxon>Halobacteria</taxon>
        <taxon>Halobacteriales</taxon>
        <taxon>Haloferacaceae</taxon>
        <taxon>Salinirubrum</taxon>
    </lineage>
</organism>
<dbReference type="GO" id="GO:0005737">
    <property type="term" value="C:cytoplasm"/>
    <property type="evidence" value="ECO:0007669"/>
    <property type="project" value="UniProtKB-SubCell"/>
</dbReference>
<evidence type="ECO:0000256" key="4">
    <source>
        <dbReference type="ARBA" id="ARBA00023152"/>
    </source>
</evidence>
<gene>
    <name evidence="6 12" type="primary">eno</name>
    <name evidence="12" type="ORF">ACFPJ5_12050</name>
</gene>
<comment type="cofactor">
    <cofactor evidence="6">
        <name>Mg(2+)</name>
        <dbReference type="ChEBI" id="CHEBI:18420"/>
    </cofactor>
    <text evidence="6">Binds a second Mg(2+) ion via substrate during catalysis.</text>
</comment>
<dbReference type="SMART" id="SM01193">
    <property type="entry name" value="Enolase_N"/>
    <property type="match status" value="1"/>
</dbReference>
<feature type="active site" description="Proton acceptor" evidence="6 7">
    <location>
        <position position="327"/>
    </location>
</feature>
<proteinExistence type="inferred from homology"/>
<comment type="function">
    <text evidence="6">Catalyzes the reversible conversion of 2-phosphoglycerate (2-PG) into phosphoenolpyruvate (PEP). It is essential for the degradation of carbohydrates via glycolysis.</text>
</comment>
<feature type="binding site" evidence="6">
    <location>
        <position position="154"/>
    </location>
    <ligand>
        <name>(2R)-2-phosphoglycerate</name>
        <dbReference type="ChEBI" id="CHEBI:58289"/>
    </ligand>
</feature>
<evidence type="ECO:0000256" key="2">
    <source>
        <dbReference type="ARBA" id="ARBA00009604"/>
    </source>
</evidence>
<name>A0ABD5RCZ0_9EURY</name>
<dbReference type="SMART" id="SM01192">
    <property type="entry name" value="Enolase_C"/>
    <property type="match status" value="1"/>
</dbReference>
<dbReference type="SFLD" id="SFLDF00002">
    <property type="entry name" value="enolase"/>
    <property type="match status" value="1"/>
</dbReference>
<feature type="binding site" evidence="6">
    <location>
        <position position="356"/>
    </location>
    <ligand>
        <name>(2R)-2-phosphoglycerate</name>
        <dbReference type="ChEBI" id="CHEBI:58289"/>
    </ligand>
</feature>
<dbReference type="GO" id="GO:0006096">
    <property type="term" value="P:glycolytic process"/>
    <property type="evidence" value="ECO:0007669"/>
    <property type="project" value="UniProtKB-UniRule"/>
</dbReference>
<keyword evidence="5 6" id="KW-0456">Lyase</keyword>
<keyword evidence="13" id="KW-1185">Reference proteome</keyword>
<dbReference type="InterPro" id="IPR036849">
    <property type="entry name" value="Enolase-like_C_sf"/>
</dbReference>
<dbReference type="Proteomes" id="UP001596201">
    <property type="component" value="Unassembled WGS sequence"/>
</dbReference>
<evidence type="ECO:0000256" key="5">
    <source>
        <dbReference type="ARBA" id="ARBA00023239"/>
    </source>
</evidence>
<dbReference type="EC" id="4.2.1.11" evidence="6"/>
<dbReference type="InterPro" id="IPR020811">
    <property type="entry name" value="Enolase_N"/>
</dbReference>
<evidence type="ECO:0000313" key="12">
    <source>
        <dbReference type="EMBL" id="MFC5367668.1"/>
    </source>
</evidence>
<dbReference type="RefSeq" id="WP_227229913.1">
    <property type="nucleotide sequence ID" value="NZ_JAJCVJ010000002.1"/>
</dbReference>
<dbReference type="HAMAP" id="MF_00318">
    <property type="entry name" value="Enolase"/>
    <property type="match status" value="1"/>
</dbReference>
<feature type="binding site" evidence="8">
    <location>
        <position position="275"/>
    </location>
    <ligand>
        <name>substrate</name>
    </ligand>
</feature>
<dbReference type="Pfam" id="PF03952">
    <property type="entry name" value="Enolase_N"/>
    <property type="match status" value="1"/>
</dbReference>